<feature type="compositionally biased region" description="Polar residues" evidence="7">
    <location>
        <begin position="66"/>
        <end position="91"/>
    </location>
</feature>
<dbReference type="AlphaFoldDB" id="A0AAD6CST6"/>
<keyword evidence="8" id="KW-1133">Transmembrane helix</keyword>
<evidence type="ECO:0000256" key="8">
    <source>
        <dbReference type="SAM" id="Phobius"/>
    </source>
</evidence>
<evidence type="ECO:0000256" key="5">
    <source>
        <dbReference type="ARBA" id="ARBA00023163"/>
    </source>
</evidence>
<dbReference type="GO" id="GO:0005634">
    <property type="term" value="C:nucleus"/>
    <property type="evidence" value="ECO:0007669"/>
    <property type="project" value="UniProtKB-SubCell"/>
</dbReference>
<evidence type="ECO:0000256" key="3">
    <source>
        <dbReference type="ARBA" id="ARBA00023015"/>
    </source>
</evidence>
<dbReference type="SMART" id="SM00066">
    <property type="entry name" value="GAL4"/>
    <property type="match status" value="1"/>
</dbReference>
<feature type="compositionally biased region" description="Basic and acidic residues" evidence="7">
    <location>
        <begin position="136"/>
        <end position="148"/>
    </location>
</feature>
<accession>A0AAD6CST6</accession>
<evidence type="ECO:0000256" key="1">
    <source>
        <dbReference type="ARBA" id="ARBA00004123"/>
    </source>
</evidence>
<keyword evidence="5" id="KW-0804">Transcription</keyword>
<reference evidence="10 11" key="1">
    <citation type="journal article" date="2023" name="IMA Fungus">
        <title>Comparative genomic study of the Penicillium genus elucidates a diverse pangenome and 15 lateral gene transfer events.</title>
        <authorList>
            <person name="Petersen C."/>
            <person name="Sorensen T."/>
            <person name="Nielsen M.R."/>
            <person name="Sondergaard T.E."/>
            <person name="Sorensen J.L."/>
            <person name="Fitzpatrick D.A."/>
            <person name="Frisvad J.C."/>
            <person name="Nielsen K.L."/>
        </authorList>
    </citation>
    <scope>NUCLEOTIDE SEQUENCE [LARGE SCALE GENOMIC DNA]</scope>
    <source>
        <strain evidence="10 11">IBT 35679</strain>
    </source>
</reference>
<protein>
    <submittedName>
        <fullName evidence="10">Transcriptional regulator family: Fungal Specific TF</fullName>
    </submittedName>
</protein>
<keyword evidence="4" id="KW-0238">DNA-binding</keyword>
<keyword evidence="3" id="KW-0805">Transcription regulation</keyword>
<keyword evidence="2" id="KW-0479">Metal-binding</keyword>
<dbReference type="InterPro" id="IPR036864">
    <property type="entry name" value="Zn2-C6_fun-type_DNA-bd_sf"/>
</dbReference>
<keyword evidence="8" id="KW-0472">Membrane</keyword>
<dbReference type="GO" id="GO:0003677">
    <property type="term" value="F:DNA binding"/>
    <property type="evidence" value="ECO:0007669"/>
    <property type="project" value="UniProtKB-KW"/>
</dbReference>
<evidence type="ECO:0000256" key="7">
    <source>
        <dbReference type="SAM" id="MobiDB-lite"/>
    </source>
</evidence>
<dbReference type="InterPro" id="IPR050987">
    <property type="entry name" value="AtrR-like"/>
</dbReference>
<sequence length="716" mass="80640">MMATMPACDLCHTRKVKCDRQDPCLNCVDARVECRRARQARIHRPRVSRLEALSDRLAKLEKTNEDTSAFSSPSPVIGSNDTNQTASSSPQAKPMDSMPPVSKRKHHSHYATNQGSPSGQHGTKRRISQSTISNIHGERHLPGSARHASEAREYIEHELQCNPALSKDRRTALEMAQKFVSQLSNPGFHRSETGAAEELEIGYTAPPVLTPELLYMMLPGPDKTTNSQGTIAWPDHISDQTLERMGLAIIERSESEQILQLYRITVWVKAISCISKLAPLISSQPLKLHFRNLKKQYEAAAIEELNSIPLAASPSLTLLQALLSGKRLMQYLGNMSRCWMFTAHASRIIVALNYHNITNPIPQNEVEEDIHACVYTCYYFDKTLSLLLLRPPSLPELKVEPAQLIHLDPELPTTAMIRGIVDLAHLKNTLVHVLLDTKEMSDIEKASLLSDLVVRAQTIHSGLQIHQRRQELDFPTTWPILRREWLSMDFNYFSVLTTIIRARSSVLKSRMVREDCLYAAREGLITLRALQEAFSTDEISVNSYPYFLTWTMLLFPLSPFFVLFCNVVATSDNRDFEMIKEITGNLRQFAKANASIGKLYGLFSRFLDLCMPLIKEKDLWFSSESAVPEFPDGSNSGREPPRLGSPYTEMFGRTTNHALNTLPSPGPSRAVSDVPRSVPSVEGWDDNLMWELFDNQPSLGWAESELWDAITQSNTA</sequence>
<dbReference type="PROSITE" id="PS00463">
    <property type="entry name" value="ZN2_CY6_FUNGAL_1"/>
    <property type="match status" value="1"/>
</dbReference>
<feature type="transmembrane region" description="Helical" evidence="8">
    <location>
        <begin position="547"/>
        <end position="569"/>
    </location>
</feature>
<dbReference type="GO" id="GO:0000981">
    <property type="term" value="F:DNA-binding transcription factor activity, RNA polymerase II-specific"/>
    <property type="evidence" value="ECO:0007669"/>
    <property type="project" value="InterPro"/>
</dbReference>
<keyword evidence="11" id="KW-1185">Reference proteome</keyword>
<comment type="subcellular location">
    <subcellularLocation>
        <location evidence="1">Nucleus</location>
    </subcellularLocation>
</comment>
<dbReference type="InterPro" id="IPR001138">
    <property type="entry name" value="Zn2Cys6_DnaBD"/>
</dbReference>
<organism evidence="10 11">
    <name type="scientific">Penicillium frequentans</name>
    <dbReference type="NCBI Taxonomy" id="3151616"/>
    <lineage>
        <taxon>Eukaryota</taxon>
        <taxon>Fungi</taxon>
        <taxon>Dikarya</taxon>
        <taxon>Ascomycota</taxon>
        <taxon>Pezizomycotina</taxon>
        <taxon>Eurotiomycetes</taxon>
        <taxon>Eurotiomycetidae</taxon>
        <taxon>Eurotiales</taxon>
        <taxon>Aspergillaceae</taxon>
        <taxon>Penicillium</taxon>
    </lineage>
</organism>
<evidence type="ECO:0000256" key="6">
    <source>
        <dbReference type="ARBA" id="ARBA00023242"/>
    </source>
</evidence>
<dbReference type="PROSITE" id="PS50048">
    <property type="entry name" value="ZN2_CY6_FUNGAL_2"/>
    <property type="match status" value="1"/>
</dbReference>
<dbReference type="EMBL" id="JAQIZZ010000006">
    <property type="protein sequence ID" value="KAJ5538100.1"/>
    <property type="molecule type" value="Genomic_DNA"/>
</dbReference>
<evidence type="ECO:0000256" key="4">
    <source>
        <dbReference type="ARBA" id="ARBA00023125"/>
    </source>
</evidence>
<evidence type="ECO:0000313" key="11">
    <source>
        <dbReference type="Proteomes" id="UP001220324"/>
    </source>
</evidence>
<dbReference type="InterPro" id="IPR007219">
    <property type="entry name" value="XnlR_reg_dom"/>
</dbReference>
<evidence type="ECO:0000256" key="2">
    <source>
        <dbReference type="ARBA" id="ARBA00022723"/>
    </source>
</evidence>
<dbReference type="CDD" id="cd00067">
    <property type="entry name" value="GAL4"/>
    <property type="match status" value="1"/>
</dbReference>
<dbReference type="GO" id="GO:0006351">
    <property type="term" value="P:DNA-templated transcription"/>
    <property type="evidence" value="ECO:0007669"/>
    <property type="project" value="InterPro"/>
</dbReference>
<feature type="compositionally biased region" description="Polar residues" evidence="7">
    <location>
        <begin position="110"/>
        <end position="121"/>
    </location>
</feature>
<gene>
    <name evidence="10" type="ORF">N7494_007579</name>
</gene>
<dbReference type="PANTHER" id="PTHR46910">
    <property type="entry name" value="TRANSCRIPTION FACTOR PDR1"/>
    <property type="match status" value="1"/>
</dbReference>
<dbReference type="PANTHER" id="PTHR46910:SF37">
    <property type="entry name" value="ZN(II)2CYS6 TRANSCRIPTION FACTOR (EUROFUNG)"/>
    <property type="match status" value="1"/>
</dbReference>
<dbReference type="SMART" id="SM00906">
    <property type="entry name" value="Fungal_trans"/>
    <property type="match status" value="1"/>
</dbReference>
<evidence type="ECO:0000259" key="9">
    <source>
        <dbReference type="PROSITE" id="PS50048"/>
    </source>
</evidence>
<dbReference type="SUPFAM" id="SSF57701">
    <property type="entry name" value="Zn2/Cys6 DNA-binding domain"/>
    <property type="match status" value="1"/>
</dbReference>
<evidence type="ECO:0000313" key="10">
    <source>
        <dbReference type="EMBL" id="KAJ5538100.1"/>
    </source>
</evidence>
<feature type="region of interest" description="Disordered" evidence="7">
    <location>
        <begin position="63"/>
        <end position="148"/>
    </location>
</feature>
<keyword evidence="8" id="KW-0812">Transmembrane</keyword>
<name>A0AAD6CST6_9EURO</name>
<feature type="domain" description="Zn(2)-C6 fungal-type" evidence="9">
    <location>
        <begin position="7"/>
        <end position="36"/>
    </location>
</feature>
<dbReference type="Pfam" id="PF00172">
    <property type="entry name" value="Zn_clus"/>
    <property type="match status" value="1"/>
</dbReference>
<proteinExistence type="predicted"/>
<comment type="caution">
    <text evidence="10">The sequence shown here is derived from an EMBL/GenBank/DDBJ whole genome shotgun (WGS) entry which is preliminary data.</text>
</comment>
<keyword evidence="6" id="KW-0539">Nucleus</keyword>
<dbReference type="Proteomes" id="UP001220324">
    <property type="component" value="Unassembled WGS sequence"/>
</dbReference>
<dbReference type="Pfam" id="PF04082">
    <property type="entry name" value="Fungal_trans"/>
    <property type="match status" value="1"/>
</dbReference>
<dbReference type="CDD" id="cd12148">
    <property type="entry name" value="fungal_TF_MHR"/>
    <property type="match status" value="1"/>
</dbReference>
<dbReference type="Gene3D" id="4.10.240.10">
    <property type="entry name" value="Zn(2)-C6 fungal-type DNA-binding domain"/>
    <property type="match status" value="1"/>
</dbReference>
<dbReference type="GO" id="GO:0008270">
    <property type="term" value="F:zinc ion binding"/>
    <property type="evidence" value="ECO:0007669"/>
    <property type="project" value="InterPro"/>
</dbReference>